<dbReference type="Proteomes" id="UP000287527">
    <property type="component" value="Unassembled WGS sequence"/>
</dbReference>
<name>A0A444HAZ9_9FLAO</name>
<evidence type="ECO:0000313" key="1">
    <source>
        <dbReference type="EMBL" id="RWX00489.1"/>
    </source>
</evidence>
<dbReference type="OrthoDB" id="1202013at2"/>
<proteinExistence type="predicted"/>
<comment type="caution">
    <text evidence="1">The sequence shown here is derived from an EMBL/GenBank/DDBJ whole genome shotgun (WGS) entry which is preliminary data.</text>
</comment>
<dbReference type="AlphaFoldDB" id="A0A444HAZ9"/>
<organism evidence="1 2">
    <name type="scientific">Flavobacterium cerinum</name>
    <dbReference type="NCBI Taxonomy" id="2502784"/>
    <lineage>
        <taxon>Bacteria</taxon>
        <taxon>Pseudomonadati</taxon>
        <taxon>Bacteroidota</taxon>
        <taxon>Flavobacteriia</taxon>
        <taxon>Flavobacteriales</taxon>
        <taxon>Flavobacteriaceae</taxon>
        <taxon>Flavobacterium</taxon>
    </lineage>
</organism>
<accession>A0A444HAZ9</accession>
<gene>
    <name evidence="1" type="ORF">EPI11_09445</name>
</gene>
<dbReference type="GO" id="GO:0016853">
    <property type="term" value="F:isomerase activity"/>
    <property type="evidence" value="ECO:0007669"/>
    <property type="project" value="UniProtKB-KW"/>
</dbReference>
<protein>
    <submittedName>
        <fullName evidence="1">DNA topoisomerase IV</fullName>
    </submittedName>
</protein>
<dbReference type="RefSeq" id="WP_128389718.1">
    <property type="nucleotide sequence ID" value="NZ_SBII01000005.1"/>
</dbReference>
<reference evidence="1 2" key="1">
    <citation type="submission" date="2019-01" db="EMBL/GenBank/DDBJ databases">
        <title>Flavobacterium sp. nov.,isolated from freshwater.</title>
        <authorList>
            <person name="Zhang R."/>
            <person name="Du Z.-J."/>
        </authorList>
    </citation>
    <scope>NUCLEOTIDE SEQUENCE [LARGE SCALE GENOMIC DNA]</scope>
    <source>
        <strain evidence="1 2">1E403</strain>
    </source>
</reference>
<evidence type="ECO:0000313" key="2">
    <source>
        <dbReference type="Proteomes" id="UP000287527"/>
    </source>
</evidence>
<keyword evidence="2" id="KW-1185">Reference proteome</keyword>
<keyword evidence="1" id="KW-0413">Isomerase</keyword>
<dbReference type="EMBL" id="SBII01000005">
    <property type="protein sequence ID" value="RWX00489.1"/>
    <property type="molecule type" value="Genomic_DNA"/>
</dbReference>
<dbReference type="PROSITE" id="PS51257">
    <property type="entry name" value="PROKAR_LIPOPROTEIN"/>
    <property type="match status" value="1"/>
</dbReference>
<sequence>MKKLLLIPVVLLLASCYQQERNCKDFKTGKFSFEFEIDGVKKTTVFERTKDLEIETFEGKTDTSTIRWVNDCEYILEKIHPKNMQEKKAVQMKILTTKENSYTFEFSIVGDTHKQKGTVTKLN</sequence>